<dbReference type="Gramene" id="AET4Gv20569200.4">
    <property type="protein sequence ID" value="AET4Gv20569200.4"/>
    <property type="gene ID" value="AET4Gv20569200"/>
</dbReference>
<reference evidence="2" key="3">
    <citation type="journal article" date="2017" name="Nature">
        <title>Genome sequence of the progenitor of the wheat D genome Aegilops tauschii.</title>
        <authorList>
            <person name="Luo M.C."/>
            <person name="Gu Y.Q."/>
            <person name="Puiu D."/>
            <person name="Wang H."/>
            <person name="Twardziok S.O."/>
            <person name="Deal K.R."/>
            <person name="Huo N."/>
            <person name="Zhu T."/>
            <person name="Wang L."/>
            <person name="Wang Y."/>
            <person name="McGuire P.E."/>
            <person name="Liu S."/>
            <person name="Long H."/>
            <person name="Ramasamy R.K."/>
            <person name="Rodriguez J.C."/>
            <person name="Van S.L."/>
            <person name="Yuan L."/>
            <person name="Wang Z."/>
            <person name="Xia Z."/>
            <person name="Xiao L."/>
            <person name="Anderson O.D."/>
            <person name="Ouyang S."/>
            <person name="Liang Y."/>
            <person name="Zimin A.V."/>
            <person name="Pertea G."/>
            <person name="Qi P."/>
            <person name="Bennetzen J.L."/>
            <person name="Dai X."/>
            <person name="Dawson M.W."/>
            <person name="Muller H.G."/>
            <person name="Kugler K."/>
            <person name="Rivarola-Duarte L."/>
            <person name="Spannagl M."/>
            <person name="Mayer K.F.X."/>
            <person name="Lu F.H."/>
            <person name="Bevan M.W."/>
            <person name="Leroy P."/>
            <person name="Li P."/>
            <person name="You F.M."/>
            <person name="Sun Q."/>
            <person name="Liu Z."/>
            <person name="Lyons E."/>
            <person name="Wicker T."/>
            <person name="Salzberg S.L."/>
            <person name="Devos K.M."/>
            <person name="Dvorak J."/>
        </authorList>
    </citation>
    <scope>NUCLEOTIDE SEQUENCE [LARGE SCALE GENOMIC DNA]</scope>
    <source>
        <strain evidence="2">cv. AL8/78</strain>
    </source>
</reference>
<protein>
    <submittedName>
        <fullName evidence="2">Uncharacterized protein</fullName>
    </submittedName>
</protein>
<evidence type="ECO:0000313" key="2">
    <source>
        <dbReference type="EnsemblPlants" id="AET4Gv20569200.4"/>
    </source>
</evidence>
<reference evidence="3" key="1">
    <citation type="journal article" date="2014" name="Science">
        <title>Ancient hybridizations among the ancestral genomes of bread wheat.</title>
        <authorList>
            <consortium name="International Wheat Genome Sequencing Consortium,"/>
            <person name="Marcussen T."/>
            <person name="Sandve S.R."/>
            <person name="Heier L."/>
            <person name="Spannagl M."/>
            <person name="Pfeifer M."/>
            <person name="Jakobsen K.S."/>
            <person name="Wulff B.B."/>
            <person name="Steuernagel B."/>
            <person name="Mayer K.F."/>
            <person name="Olsen O.A."/>
        </authorList>
    </citation>
    <scope>NUCLEOTIDE SEQUENCE [LARGE SCALE GENOMIC DNA]</scope>
    <source>
        <strain evidence="3">cv. AL8/78</strain>
    </source>
</reference>
<reference evidence="2" key="5">
    <citation type="journal article" date="2021" name="G3 (Bethesda)">
        <title>Aegilops tauschii genome assembly Aet v5.0 features greater sequence contiguity and improved annotation.</title>
        <authorList>
            <person name="Wang L."/>
            <person name="Zhu T."/>
            <person name="Rodriguez J.C."/>
            <person name="Deal K.R."/>
            <person name="Dubcovsky J."/>
            <person name="McGuire P.E."/>
            <person name="Lux T."/>
            <person name="Spannagl M."/>
            <person name="Mayer K.F.X."/>
            <person name="Baldrich P."/>
            <person name="Meyers B.C."/>
            <person name="Huo N."/>
            <person name="Gu Y.Q."/>
            <person name="Zhou H."/>
            <person name="Devos K.M."/>
            <person name="Bennetzen J.L."/>
            <person name="Unver T."/>
            <person name="Budak H."/>
            <person name="Gulick P.J."/>
            <person name="Galiba G."/>
            <person name="Kalapos B."/>
            <person name="Nelson D.R."/>
            <person name="Li P."/>
            <person name="You F.M."/>
            <person name="Luo M.C."/>
            <person name="Dvorak J."/>
        </authorList>
    </citation>
    <scope>NUCLEOTIDE SEQUENCE [LARGE SCALE GENOMIC DNA]</scope>
    <source>
        <strain evidence="2">cv. AL8/78</strain>
    </source>
</reference>
<sequence>TGKRAWHNPTSTREKRWPIIDPFSFCFRFMFARTHFRLKFETLLGSRWTQSGRPSSFFCPSVSAAGPHGSQINIPSPYAPTRRHPPRSIHTIVHRASSPEHTRCHPSAPTRRSTPTTPTRYVVLQRRSRT</sequence>
<accession>A0A453IIH4</accession>
<reference evidence="3" key="2">
    <citation type="journal article" date="2017" name="Nat. Plants">
        <title>The Aegilops tauschii genome reveals multiple impacts of transposons.</title>
        <authorList>
            <person name="Zhao G."/>
            <person name="Zou C."/>
            <person name="Li K."/>
            <person name="Wang K."/>
            <person name="Li T."/>
            <person name="Gao L."/>
            <person name="Zhang X."/>
            <person name="Wang H."/>
            <person name="Yang Z."/>
            <person name="Liu X."/>
            <person name="Jiang W."/>
            <person name="Mao L."/>
            <person name="Kong X."/>
            <person name="Jiao Y."/>
            <person name="Jia J."/>
        </authorList>
    </citation>
    <scope>NUCLEOTIDE SEQUENCE [LARGE SCALE GENOMIC DNA]</scope>
    <source>
        <strain evidence="3">cv. AL8/78</strain>
    </source>
</reference>
<dbReference type="Proteomes" id="UP000015105">
    <property type="component" value="Chromosome 4D"/>
</dbReference>
<name>A0A453IIH4_AEGTS</name>
<reference evidence="2" key="4">
    <citation type="submission" date="2019-03" db="UniProtKB">
        <authorList>
            <consortium name="EnsemblPlants"/>
        </authorList>
    </citation>
    <scope>IDENTIFICATION</scope>
</reference>
<keyword evidence="3" id="KW-1185">Reference proteome</keyword>
<evidence type="ECO:0000256" key="1">
    <source>
        <dbReference type="SAM" id="MobiDB-lite"/>
    </source>
</evidence>
<evidence type="ECO:0000313" key="3">
    <source>
        <dbReference type="Proteomes" id="UP000015105"/>
    </source>
</evidence>
<proteinExistence type="predicted"/>
<feature type="region of interest" description="Disordered" evidence="1">
    <location>
        <begin position="95"/>
        <end position="130"/>
    </location>
</feature>
<organism evidence="2 3">
    <name type="scientific">Aegilops tauschii subsp. strangulata</name>
    <name type="common">Goatgrass</name>
    <dbReference type="NCBI Taxonomy" id="200361"/>
    <lineage>
        <taxon>Eukaryota</taxon>
        <taxon>Viridiplantae</taxon>
        <taxon>Streptophyta</taxon>
        <taxon>Embryophyta</taxon>
        <taxon>Tracheophyta</taxon>
        <taxon>Spermatophyta</taxon>
        <taxon>Magnoliopsida</taxon>
        <taxon>Liliopsida</taxon>
        <taxon>Poales</taxon>
        <taxon>Poaceae</taxon>
        <taxon>BOP clade</taxon>
        <taxon>Pooideae</taxon>
        <taxon>Triticodae</taxon>
        <taxon>Triticeae</taxon>
        <taxon>Triticinae</taxon>
        <taxon>Aegilops</taxon>
    </lineage>
</organism>
<feature type="compositionally biased region" description="Low complexity" evidence="1">
    <location>
        <begin position="109"/>
        <end position="120"/>
    </location>
</feature>
<dbReference type="AlphaFoldDB" id="A0A453IIH4"/>
<dbReference type="EnsemblPlants" id="AET4Gv20569200.4">
    <property type="protein sequence ID" value="AET4Gv20569200.4"/>
    <property type="gene ID" value="AET4Gv20569200"/>
</dbReference>